<evidence type="ECO:0000259" key="7">
    <source>
        <dbReference type="Pfam" id="PF13963"/>
    </source>
</evidence>
<keyword evidence="3" id="KW-0812">Transmembrane</keyword>
<name>A0A178VVD0_ARATH</name>
<feature type="compositionally biased region" description="Acidic residues" evidence="2">
    <location>
        <begin position="1619"/>
        <end position="1629"/>
    </location>
</feature>
<feature type="domain" description="Transposase-associated" evidence="7">
    <location>
        <begin position="11"/>
        <end position="85"/>
    </location>
</feature>
<accession>A0A178VVD0</accession>
<dbReference type="PANTHER" id="PTHR10775:SF179">
    <property type="entry name" value="TRANSPOSON, EN_SPM-LIKE, TRANSPOSASE-ASSOCIATED DOMAIN PROTEIN"/>
    <property type="match status" value="1"/>
</dbReference>
<evidence type="ECO:0000259" key="6">
    <source>
        <dbReference type="Pfam" id="PF13960"/>
    </source>
</evidence>
<dbReference type="Proteomes" id="UP000078284">
    <property type="component" value="Chromosome 2"/>
</dbReference>
<evidence type="ECO:0000256" key="3">
    <source>
        <dbReference type="SAM" id="Phobius"/>
    </source>
</evidence>
<dbReference type="Pfam" id="PF07727">
    <property type="entry name" value="RVT_2"/>
    <property type="match status" value="1"/>
</dbReference>
<feature type="transmembrane region" description="Helical" evidence="3">
    <location>
        <begin position="1501"/>
        <end position="1525"/>
    </location>
</feature>
<dbReference type="InterPro" id="IPR043502">
    <property type="entry name" value="DNA/RNA_pol_sf"/>
</dbReference>
<dbReference type="InterPro" id="IPR029480">
    <property type="entry name" value="Transpos_assoc"/>
</dbReference>
<dbReference type="EMBL" id="LUHQ01000002">
    <property type="protein sequence ID" value="OAP09371.1"/>
    <property type="molecule type" value="Genomic_DNA"/>
</dbReference>
<dbReference type="ExpressionAtlas" id="A0A178VVD0">
    <property type="expression patterns" value="baseline and differential"/>
</dbReference>
<feature type="compositionally biased region" description="Acidic residues" evidence="2">
    <location>
        <begin position="486"/>
        <end position="506"/>
    </location>
</feature>
<feature type="domain" description="GAG-pre-integrase" evidence="8">
    <location>
        <begin position="2039"/>
        <end position="2089"/>
    </location>
</feature>
<feature type="compositionally biased region" description="Gly residues" evidence="2">
    <location>
        <begin position="1861"/>
        <end position="1873"/>
    </location>
</feature>
<feature type="transmembrane region" description="Helical" evidence="3">
    <location>
        <begin position="1532"/>
        <end position="1559"/>
    </location>
</feature>
<protein>
    <submittedName>
        <fullName evidence="9">Uncharacterized protein</fullName>
    </submittedName>
</protein>
<evidence type="ECO:0000259" key="8">
    <source>
        <dbReference type="Pfam" id="PF13976"/>
    </source>
</evidence>
<dbReference type="InterPro" id="IPR004242">
    <property type="entry name" value="Transposase_21"/>
</dbReference>
<dbReference type="Pfam" id="PF14223">
    <property type="entry name" value="Retrotran_gag_2"/>
    <property type="match status" value="1"/>
</dbReference>
<feature type="domain" description="Reverse transcriptase Ty1/copia-type" evidence="4">
    <location>
        <begin position="2285"/>
        <end position="2526"/>
    </location>
</feature>
<dbReference type="CDD" id="cd09272">
    <property type="entry name" value="RNase_HI_RT_Ty1"/>
    <property type="match status" value="1"/>
</dbReference>
<dbReference type="Pfam" id="PF03004">
    <property type="entry name" value="Transposase_24"/>
    <property type="match status" value="1"/>
</dbReference>
<keyword evidence="3" id="KW-1133">Transmembrane helix</keyword>
<feature type="region of interest" description="Disordered" evidence="2">
    <location>
        <begin position="466"/>
        <end position="506"/>
    </location>
</feature>
<feature type="region of interest" description="Disordered" evidence="2">
    <location>
        <begin position="2653"/>
        <end position="2795"/>
    </location>
</feature>
<feature type="region of interest" description="Disordered" evidence="2">
    <location>
        <begin position="1060"/>
        <end position="1146"/>
    </location>
</feature>
<feature type="compositionally biased region" description="Acidic residues" evidence="2">
    <location>
        <begin position="1060"/>
        <end position="1073"/>
    </location>
</feature>
<proteinExistence type="predicted"/>
<feature type="coiled-coil region" evidence="1">
    <location>
        <begin position="1379"/>
        <end position="1417"/>
    </location>
</feature>
<keyword evidence="3" id="KW-0472">Membrane</keyword>
<comment type="caution">
    <text evidence="9">The sequence shown here is derived from an EMBL/GenBank/DDBJ whole genome shotgun (WGS) entry which is preliminary data.</text>
</comment>
<feature type="compositionally biased region" description="Acidic residues" evidence="2">
    <location>
        <begin position="1088"/>
        <end position="1106"/>
    </location>
</feature>
<feature type="compositionally biased region" description="Basic and acidic residues" evidence="2">
    <location>
        <begin position="2210"/>
        <end position="2219"/>
    </location>
</feature>
<evidence type="ECO:0000313" key="9">
    <source>
        <dbReference type="EMBL" id="OAP09371.1"/>
    </source>
</evidence>
<feature type="compositionally biased region" description="Basic and acidic residues" evidence="2">
    <location>
        <begin position="2736"/>
        <end position="2795"/>
    </location>
</feature>
<dbReference type="Pfam" id="PF02992">
    <property type="entry name" value="Transposase_21"/>
    <property type="match status" value="1"/>
</dbReference>
<dbReference type="SUPFAM" id="SSF56672">
    <property type="entry name" value="DNA/RNA polymerases"/>
    <property type="match status" value="1"/>
</dbReference>
<evidence type="ECO:0000313" key="10">
    <source>
        <dbReference type="Proteomes" id="UP000078284"/>
    </source>
</evidence>
<keyword evidence="1" id="KW-0175">Coiled coil</keyword>
<feature type="compositionally biased region" description="Polar residues" evidence="2">
    <location>
        <begin position="2692"/>
        <end position="2710"/>
    </location>
</feature>
<feature type="compositionally biased region" description="Basic residues" evidence="2">
    <location>
        <begin position="1013"/>
        <end position="1026"/>
    </location>
</feature>
<feature type="region of interest" description="Disordered" evidence="2">
    <location>
        <begin position="1861"/>
        <end position="1901"/>
    </location>
</feature>
<feature type="compositionally biased region" description="Polar residues" evidence="2">
    <location>
        <begin position="1646"/>
        <end position="1664"/>
    </location>
</feature>
<dbReference type="InterPro" id="IPR004252">
    <property type="entry name" value="Probable_transposase_24"/>
</dbReference>
<feature type="compositionally biased region" description="Basic and acidic residues" evidence="2">
    <location>
        <begin position="1074"/>
        <end position="1087"/>
    </location>
</feature>
<feature type="compositionally biased region" description="Polar residues" evidence="2">
    <location>
        <begin position="2222"/>
        <end position="2236"/>
    </location>
</feature>
<feature type="compositionally biased region" description="Polar residues" evidence="2">
    <location>
        <begin position="2184"/>
        <end position="2209"/>
    </location>
</feature>
<dbReference type="InterPro" id="IPR025452">
    <property type="entry name" value="DUF4218"/>
</dbReference>
<feature type="domain" description="DUF4218" evidence="6">
    <location>
        <begin position="671"/>
        <end position="763"/>
    </location>
</feature>
<evidence type="ECO:0000259" key="5">
    <source>
        <dbReference type="Pfam" id="PF13952"/>
    </source>
</evidence>
<feature type="compositionally biased region" description="Basic and acidic residues" evidence="2">
    <location>
        <begin position="2117"/>
        <end position="2129"/>
    </location>
</feature>
<feature type="domain" description="DUF4216" evidence="5">
    <location>
        <begin position="898"/>
        <end position="964"/>
    </location>
</feature>
<feature type="region of interest" description="Disordered" evidence="2">
    <location>
        <begin position="1007"/>
        <end position="1027"/>
    </location>
</feature>
<dbReference type="Pfam" id="PF13963">
    <property type="entry name" value="Transpos_assoc"/>
    <property type="match status" value="1"/>
</dbReference>
<sequence length="2795" mass="314435">MLRLAHRMVVKDWVHLGRADPAYERRAIKFVRDVAAALGDDMIVCPCIDCRNIDRHSGCVVVDHLVTRGMDEAYKRRCDWYHHGELVSGGESESKVSQWNDEVVELYQAVEYLDEEFDAMVQLGEIVERDDKKEDEFLAKLADAESPLYPSCVNHSKLSAIVSLFRLKTKNGWSDKSFNDLLETLPEMLTEDNVLHTSLYEVKKFLKSFDMGYQKIHACVNDCCLFRKKYKKLQNCPKCNASRWKTNMHTGEVKKGVPQKVLRYFPIIPHLKRMFRYEEMVRDLRWHFHNKSTDGKLRHPVDSVTWDQMNAKYPLFASKERNLRLGLSTDGFNPFNMKNTRYSCCPVLLVNYNLPPDLCMKKENIMLTLLIPGPQQPGNSIDVYLEPLIDDLCHLWDNGELTYDAFSKSSFTLKAMLLWTISDFPAYGNLAGCKVKGRMTCPLCGKHTESMWLKFSRKHVYMGHRMGLPPSHRKRKQPESVKSGSDSDDLSSDSEEDEEEEAEVDEEELSRWKKRSIFFRLSYWQDLPVRHNLDVMHVERNVAASIVSTLLHCGKSKDGLNSRKDLEVLGIRKDLHPQTKGKMTYLPVALWSLSKTEKKLFCKRLFDFKGPDVYYSDIARGVSLEDCKVTGLKSHDYHVLMQQLLPIALRGLLPKGPRVAIGRLCKFFNHLCQRVIDMEQLLEMEVEIVETLCLFERFFPPSFFDIMVHLTVHLGREARLGGPVHFRWMYLRRMDASRSITSVPCTLPKGHIRSLHPSERSHPFLSSFGDATIRWYPLDLTPFGRDNSSSVSYHSPQARVSADRTTQLGTFISLTEMERKIAHLAVIQNMAVVEPYVESFTGYIVNGQRFHTRTVDRKTQNSGVFYEATTVCKSSAKDKEQVVDLVQYYGCITDIILLDYNVFYVPLFRCNWAVKGNGAKEKEGFTLVNLNHSQVSFLRDPYIMASQAKQVFFLREDDSSSWHVAMRGPSRRFREKESDDVTLDIGPLPTTVDIDVDLEVAENERSDLQWDNRKKKRGRQPKKAAAKKCNDQVEYVGTIEPTAVEQTVVPAENIEEVEDIDGETEKEVEDIDGETEKEAEHINGETEKEADEDINGETENEAEDINGETKNKAEVQVAEEPEGELELSGDEDVVQPKTKRQRGPTRMKDIAKDPNARVRVEYTMMGEPIGKGSVKLASYAGALARFELDEEYQKVAVLKQMGCLWRSWKSRQVTKFREAKTNQQRMNLRPKNVSPFEWKKFVKSKTSPEFKVISDSYKERRRNQIPHTCSRRGMVRLAEDMKTGSADPTEVTRLKVWVKSRTKKDGTPVNTNAAEKIVSDGTEIGLKKAAEIVSSGPQSNGTNEAQDSLSQLLGPDNRGRLRAMGRNMNKTKLACFQVKSKCMAEMQQKQDQLQQKVNELQEVIDKIKNQRQSAEVGETSAARSVNQGSQPKCILMDWAGTDAIVAEGCIISSDPDEIVNGSRLGPTDVKVLIDTAIVPETYLWRPAVNMEIMEKAVGQMIAWPVAIILGFSFLRSIYICNYLVVTIATNTAIVAATITTGTATVVVTIATGTATVVLLSPSAPPLLSSLLPSARPLLSSSSPSDRGGRSLLEQGGRWKWSLHKGGRSLRERGINGEAEKEEDSTENEEVQSTTLTQEADKRPLDSTPNDSILSKPSFGPNQKTRPNDITKAVWKPKTKPEPNQLQRSPAKQEEDKLVKDLLGFVNGASPASLATLQVPQVGGQALAVPNPDYNEWFRADQIVRAWLLGSLSEKILAEVTGTTTAKDLWVALAKHFNKVSSSRLFELQSKLQTTEKLDRPMDEYLRDIKSICEQLASIESPVPEKMKIFAVLKGLGRDYNVGMEVSPHMAFYTNYSGRGKGNQYGKPGGGNQGKSGNYSTKGRGFPQQISSSSSSSSGSYNSTDNRVLCQICGKPGHPALKCWHRFNNSYQYEELPAALTAMRITDVTDHNGNEWVGDSGATTHVTNSPHNLQQSQPYGGSDAVMVGNGDFLPITHTGSTTLPSSSGIIHVLLILTVIMSVLLIKATKKLLAQGNNRNGLYVLKDSSVHAFYSSRQQTTSEDVWHLRLGHPNQQVLQLLQKNKDFPFHKVSPSPVTLSTPLLKAWQRSFEIQICNNEEKQSEEEQKVPEDQTVNIIPIQRPSTISSLPTVNDAESSGCTAGFDPVPIGNSSQSSSHSMDRAESSELSPTVSTKSVSSQYNNEVSSSQTTEIRESTEEVHNSPVRQSQGHHMVTRSQAGIRKPNPRYVLFTSRVSYPEPKTVTAALKDTGWNNAMKEEYGNCQEAETWSLILYSPDMHVLGCKWVFRTKLNADGSLDKLKARLVAKGFDQEEGIDYLETYSPVVRTATVRTVLHVATIMGWEIKQMDVKNAFLHGDLTETVYMMQPAGFVDPAKPDHVCHLHKSLYGLKQSPRAWFDKFSTYLLEFGFICSMSDPSLFIYTKGKDIIMLLLYVDDMAITANNSETLGTLLLNLNKHFRMKDMGRLNYFLGIQAQFHEGGLFLSQQKYVEDLLAVAGMLDCAPMPTPLPLQLNKKQPTVAKSSTEAEYRSMSEAASEITWLCKILKELVIPLHQTPELYCDNLSAVYLTANPAFHKRSKHFANHFHYVREQVALGTLRVSHIPNYLQLADIFTKSLPLAPFASLRFKLGVDVPPTPSLRGTINGEAEKEEDSTENEEVQSTTLTQEADKRPLDSTPNDSILSKPSFGPNQKTRPNDITEAVWKPKTKPEPNQLQRSPAKQEEDKLVKEKGLSVKEEGLSVKEEGFSIKERSLRDKSVETPERAPERTTVKPTTEKGL</sequence>
<dbReference type="InterPro" id="IPR025312">
    <property type="entry name" value="DUF4216"/>
</dbReference>
<dbReference type="Pfam" id="PF13952">
    <property type="entry name" value="DUF4216"/>
    <property type="match status" value="1"/>
</dbReference>
<dbReference type="PANTHER" id="PTHR10775">
    <property type="entry name" value="OS08G0208400 PROTEIN"/>
    <property type="match status" value="1"/>
</dbReference>
<feature type="region of interest" description="Disordered" evidence="2">
    <location>
        <begin position="2117"/>
        <end position="2236"/>
    </location>
</feature>
<feature type="compositionally biased region" description="Polar residues" evidence="2">
    <location>
        <begin position="2140"/>
        <end position="2158"/>
    </location>
</feature>
<dbReference type="InterPro" id="IPR025724">
    <property type="entry name" value="GAG-pre-integrase_dom"/>
</dbReference>
<dbReference type="Pfam" id="PF13976">
    <property type="entry name" value="gag_pre-integrs"/>
    <property type="match status" value="1"/>
</dbReference>
<feature type="region of interest" description="Disordered" evidence="2">
    <location>
        <begin position="1609"/>
        <end position="1693"/>
    </location>
</feature>
<feature type="compositionally biased region" description="Basic and acidic residues" evidence="2">
    <location>
        <begin position="1609"/>
        <end position="1618"/>
    </location>
</feature>
<organism evidence="9 10">
    <name type="scientific">Arabidopsis thaliana</name>
    <name type="common">Mouse-ear cress</name>
    <dbReference type="NCBI Taxonomy" id="3702"/>
    <lineage>
        <taxon>Eukaryota</taxon>
        <taxon>Viridiplantae</taxon>
        <taxon>Streptophyta</taxon>
        <taxon>Embryophyta</taxon>
        <taxon>Tracheophyta</taxon>
        <taxon>Spermatophyta</taxon>
        <taxon>Magnoliopsida</taxon>
        <taxon>eudicotyledons</taxon>
        <taxon>Gunneridae</taxon>
        <taxon>Pentapetalae</taxon>
        <taxon>rosids</taxon>
        <taxon>malvids</taxon>
        <taxon>Brassicales</taxon>
        <taxon>Brassicaceae</taxon>
        <taxon>Camelineae</taxon>
        <taxon>Arabidopsis</taxon>
    </lineage>
</organism>
<feature type="compositionally biased region" description="Acidic residues" evidence="2">
    <location>
        <begin position="2665"/>
        <end position="2675"/>
    </location>
</feature>
<feature type="compositionally biased region" description="Polar residues" evidence="2">
    <location>
        <begin position="1335"/>
        <end position="1351"/>
    </location>
</feature>
<gene>
    <name evidence="9" type="ordered locus">AXX17_At2g09080</name>
</gene>
<dbReference type="Pfam" id="PF13960">
    <property type="entry name" value="DUF4218"/>
    <property type="match status" value="1"/>
</dbReference>
<feature type="compositionally biased region" description="Low complexity" evidence="2">
    <location>
        <begin position="1890"/>
        <end position="1899"/>
    </location>
</feature>
<feature type="compositionally biased region" description="Acidic residues" evidence="2">
    <location>
        <begin position="1117"/>
        <end position="1133"/>
    </location>
</feature>
<evidence type="ECO:0000256" key="1">
    <source>
        <dbReference type="SAM" id="Coils"/>
    </source>
</evidence>
<feature type="region of interest" description="Disordered" evidence="2">
    <location>
        <begin position="1333"/>
        <end position="1358"/>
    </location>
</feature>
<reference evidence="10" key="1">
    <citation type="journal article" date="2016" name="Proc. Natl. Acad. Sci. U.S.A.">
        <title>Chromosome-level assembly of Arabidopsis thaliana Ler reveals the extent of translocation and inversion polymorphisms.</title>
        <authorList>
            <person name="Zapata L."/>
            <person name="Ding J."/>
            <person name="Willing E.M."/>
            <person name="Hartwig B."/>
            <person name="Bezdan D."/>
            <person name="Jiao W.B."/>
            <person name="Patel V."/>
            <person name="Velikkakam James G."/>
            <person name="Koornneef M."/>
            <person name="Ossowski S."/>
            <person name="Schneeberger K."/>
        </authorList>
    </citation>
    <scope>NUCLEOTIDE SEQUENCE [LARGE SCALE GENOMIC DNA]</scope>
    <source>
        <strain evidence="10">cv. Landsberg erecta</strain>
    </source>
</reference>
<dbReference type="InterPro" id="IPR013103">
    <property type="entry name" value="RVT_2"/>
</dbReference>
<evidence type="ECO:0000259" key="4">
    <source>
        <dbReference type="Pfam" id="PF07727"/>
    </source>
</evidence>
<evidence type="ECO:0000256" key="2">
    <source>
        <dbReference type="SAM" id="MobiDB-lite"/>
    </source>
</evidence>